<dbReference type="RefSeq" id="WP_189162915.1">
    <property type="nucleotide sequence ID" value="NZ_BMNT01000010.1"/>
</dbReference>
<dbReference type="AlphaFoldDB" id="A0A917R0H2"/>
<proteinExistence type="predicted"/>
<evidence type="ECO:0008006" key="3">
    <source>
        <dbReference type="Google" id="ProtNLM"/>
    </source>
</evidence>
<organism evidence="1 2">
    <name type="scientific">Sphaerisporangium melleum</name>
    <dbReference type="NCBI Taxonomy" id="321316"/>
    <lineage>
        <taxon>Bacteria</taxon>
        <taxon>Bacillati</taxon>
        <taxon>Actinomycetota</taxon>
        <taxon>Actinomycetes</taxon>
        <taxon>Streptosporangiales</taxon>
        <taxon>Streptosporangiaceae</taxon>
        <taxon>Sphaerisporangium</taxon>
    </lineage>
</organism>
<dbReference type="Proteomes" id="UP000645217">
    <property type="component" value="Unassembled WGS sequence"/>
</dbReference>
<dbReference type="EMBL" id="BMNT01000010">
    <property type="protein sequence ID" value="GGK79439.1"/>
    <property type="molecule type" value="Genomic_DNA"/>
</dbReference>
<name>A0A917R0H2_9ACTN</name>
<comment type="caution">
    <text evidence="1">The sequence shown here is derived from an EMBL/GenBank/DDBJ whole genome shotgun (WGS) entry which is preliminary data.</text>
</comment>
<protein>
    <recommendedName>
        <fullName evidence="3">DUF1579 domain-containing protein</fullName>
    </recommendedName>
</protein>
<accession>A0A917R0H2</accession>
<reference evidence="1" key="2">
    <citation type="submission" date="2020-09" db="EMBL/GenBank/DDBJ databases">
        <authorList>
            <person name="Sun Q."/>
            <person name="Ohkuma M."/>
        </authorList>
    </citation>
    <scope>NUCLEOTIDE SEQUENCE</scope>
    <source>
        <strain evidence="1">JCM 13064</strain>
    </source>
</reference>
<gene>
    <name evidence="1" type="ORF">GCM10007964_22620</name>
</gene>
<keyword evidence="2" id="KW-1185">Reference proteome</keyword>
<evidence type="ECO:0000313" key="1">
    <source>
        <dbReference type="EMBL" id="GGK79439.1"/>
    </source>
</evidence>
<evidence type="ECO:0000313" key="2">
    <source>
        <dbReference type="Proteomes" id="UP000645217"/>
    </source>
</evidence>
<sequence>MTGAGDFGFYVGTWEVANRRLVKRNAGCTEWEEFPGRSVARSFWGGAGNFDEITFPDRDFDGATVRVYDAAREEWSLYWLNSTRGLDPVPVVGGFEGGVGTFYADDADDGVPIRVRFVWSEITETSARWEQAFSYDGGRTWETNWIMESSRIS</sequence>
<reference evidence="1" key="1">
    <citation type="journal article" date="2014" name="Int. J. Syst. Evol. Microbiol.">
        <title>Complete genome sequence of Corynebacterium casei LMG S-19264T (=DSM 44701T), isolated from a smear-ripened cheese.</title>
        <authorList>
            <consortium name="US DOE Joint Genome Institute (JGI-PGF)"/>
            <person name="Walter F."/>
            <person name="Albersmeier A."/>
            <person name="Kalinowski J."/>
            <person name="Ruckert C."/>
        </authorList>
    </citation>
    <scope>NUCLEOTIDE SEQUENCE</scope>
    <source>
        <strain evidence="1">JCM 13064</strain>
    </source>
</reference>